<dbReference type="InterPro" id="IPR021005">
    <property type="entry name" value="Znf_CGNR"/>
</dbReference>
<evidence type="ECO:0000256" key="1">
    <source>
        <dbReference type="SAM" id="MobiDB-lite"/>
    </source>
</evidence>
<evidence type="ECO:0000313" key="4">
    <source>
        <dbReference type="Proteomes" id="UP000617734"/>
    </source>
</evidence>
<dbReference type="Gene3D" id="1.10.3300.10">
    <property type="entry name" value="Jann2411-like domain"/>
    <property type="match status" value="1"/>
</dbReference>
<keyword evidence="4" id="KW-1185">Reference proteome</keyword>
<reference evidence="3" key="1">
    <citation type="journal article" date="2014" name="Int. J. Syst. Evol. Microbiol.">
        <title>Complete genome sequence of Corynebacterium casei LMG S-19264T (=DSM 44701T), isolated from a smear-ripened cheese.</title>
        <authorList>
            <consortium name="US DOE Joint Genome Institute (JGI-PGF)"/>
            <person name="Walter F."/>
            <person name="Albersmeier A."/>
            <person name="Kalinowski J."/>
            <person name="Ruckert C."/>
        </authorList>
    </citation>
    <scope>NUCLEOTIDE SEQUENCE</scope>
    <source>
        <strain evidence="3">JCM 4646</strain>
    </source>
</reference>
<name>A0A919KJU3_9ACTN</name>
<evidence type="ECO:0000259" key="2">
    <source>
        <dbReference type="Pfam" id="PF11706"/>
    </source>
</evidence>
<dbReference type="PANTHER" id="PTHR35525">
    <property type="entry name" value="BLL6575 PROTEIN"/>
    <property type="match status" value="1"/>
</dbReference>
<dbReference type="RefSeq" id="WP_229927086.1">
    <property type="nucleotide sequence ID" value="NZ_BNBO01000001.1"/>
</dbReference>
<sequence length="205" mass="21409">MTTPHPGPGDAAPQPLPAAPGAEQHPALALVNTRTVRPTGAFDDLAEPAGALDWLTGTGLLPARRTLTAGEAGRLRTLRESVRELFTARLTGAAPDRAALAGLNEALAAAPFTGRLHWAAAGDGPRLESRPAGGTPLDAALTRLARDAAELLSGPQAETIAACAAGDCIRYFLRTHGARQWCSQRCGDRVRAARHYARTRAAETT</sequence>
<dbReference type="Proteomes" id="UP000617734">
    <property type="component" value="Unassembled WGS sequence"/>
</dbReference>
<feature type="region of interest" description="Disordered" evidence="1">
    <location>
        <begin position="1"/>
        <end position="22"/>
    </location>
</feature>
<dbReference type="Pfam" id="PF11706">
    <property type="entry name" value="zf-CGNR"/>
    <property type="match status" value="1"/>
</dbReference>
<dbReference type="GeneID" id="95350910"/>
<feature type="domain" description="Zinc finger CGNR" evidence="2">
    <location>
        <begin position="161"/>
        <end position="198"/>
    </location>
</feature>
<organism evidence="3 4">
    <name type="scientific">Kitasatospora indigofera</name>
    <dbReference type="NCBI Taxonomy" id="67307"/>
    <lineage>
        <taxon>Bacteria</taxon>
        <taxon>Bacillati</taxon>
        <taxon>Actinomycetota</taxon>
        <taxon>Actinomycetes</taxon>
        <taxon>Kitasatosporales</taxon>
        <taxon>Streptomycetaceae</taxon>
        <taxon>Kitasatospora</taxon>
    </lineage>
</organism>
<dbReference type="InterPro" id="IPR023286">
    <property type="entry name" value="ABATE_dom_sf"/>
</dbReference>
<dbReference type="PANTHER" id="PTHR35525:SF3">
    <property type="entry name" value="BLL6575 PROTEIN"/>
    <property type="match status" value="1"/>
</dbReference>
<dbReference type="AlphaFoldDB" id="A0A919KJU3"/>
<dbReference type="SUPFAM" id="SSF160904">
    <property type="entry name" value="Jann2411-like"/>
    <property type="match status" value="1"/>
</dbReference>
<evidence type="ECO:0000313" key="3">
    <source>
        <dbReference type="EMBL" id="GHH59837.1"/>
    </source>
</evidence>
<protein>
    <recommendedName>
        <fullName evidence="2">Zinc finger CGNR domain-containing protein</fullName>
    </recommendedName>
</protein>
<reference evidence="3" key="2">
    <citation type="submission" date="2020-09" db="EMBL/GenBank/DDBJ databases">
        <authorList>
            <person name="Sun Q."/>
            <person name="Ohkuma M."/>
        </authorList>
    </citation>
    <scope>NUCLEOTIDE SEQUENCE</scope>
    <source>
        <strain evidence="3">JCM 4646</strain>
    </source>
</reference>
<comment type="caution">
    <text evidence="3">The sequence shown here is derived from an EMBL/GenBank/DDBJ whole genome shotgun (WGS) entry which is preliminary data.</text>
</comment>
<accession>A0A919KJU3</accession>
<dbReference type="Pfam" id="PF07336">
    <property type="entry name" value="ABATE"/>
    <property type="match status" value="1"/>
</dbReference>
<dbReference type="InterPro" id="IPR010852">
    <property type="entry name" value="ABATE"/>
</dbReference>
<proteinExistence type="predicted"/>
<dbReference type="EMBL" id="BNBO01000001">
    <property type="protein sequence ID" value="GHH59837.1"/>
    <property type="molecule type" value="Genomic_DNA"/>
</dbReference>
<gene>
    <name evidence="3" type="ORF">GCM10018781_03750</name>
</gene>